<comment type="caution">
    <text evidence="6">The sequence shown here is derived from an EMBL/GenBank/DDBJ whole genome shotgun (WGS) entry which is preliminary data.</text>
</comment>
<dbReference type="SUPFAM" id="SSF48008">
    <property type="entry name" value="GntR ligand-binding domain-like"/>
    <property type="match status" value="1"/>
</dbReference>
<keyword evidence="7" id="KW-1185">Reference proteome</keyword>
<dbReference type="PANTHER" id="PTHR43537">
    <property type="entry name" value="TRANSCRIPTIONAL REGULATOR, GNTR FAMILY"/>
    <property type="match status" value="1"/>
</dbReference>
<dbReference type="InterPro" id="IPR000524">
    <property type="entry name" value="Tscrpt_reg_HTH_GntR"/>
</dbReference>
<dbReference type="SMART" id="SM00895">
    <property type="entry name" value="FCD"/>
    <property type="match status" value="1"/>
</dbReference>
<dbReference type="SMART" id="SM00345">
    <property type="entry name" value="HTH_GNTR"/>
    <property type="match status" value="1"/>
</dbReference>
<dbReference type="Pfam" id="PF07729">
    <property type="entry name" value="FCD"/>
    <property type="match status" value="1"/>
</dbReference>
<keyword evidence="1" id="KW-0805">Transcription regulation</keyword>
<dbReference type="PROSITE" id="PS50949">
    <property type="entry name" value="HTH_GNTR"/>
    <property type="match status" value="1"/>
</dbReference>
<feature type="domain" description="HTH gntR-type" evidence="5">
    <location>
        <begin position="32"/>
        <end position="100"/>
    </location>
</feature>
<evidence type="ECO:0000259" key="5">
    <source>
        <dbReference type="PROSITE" id="PS50949"/>
    </source>
</evidence>
<accession>A0A840AK25</accession>
<keyword evidence="3" id="KW-0804">Transcription</keyword>
<proteinExistence type="predicted"/>
<evidence type="ECO:0000256" key="1">
    <source>
        <dbReference type="ARBA" id="ARBA00023015"/>
    </source>
</evidence>
<feature type="region of interest" description="Disordered" evidence="4">
    <location>
        <begin position="1"/>
        <end position="31"/>
    </location>
</feature>
<dbReference type="InterPro" id="IPR011711">
    <property type="entry name" value="GntR_C"/>
</dbReference>
<name>A0A840AK25_9HYPH</name>
<dbReference type="Proteomes" id="UP000553963">
    <property type="component" value="Unassembled WGS sequence"/>
</dbReference>
<evidence type="ECO:0000256" key="3">
    <source>
        <dbReference type="ARBA" id="ARBA00023163"/>
    </source>
</evidence>
<dbReference type="AlphaFoldDB" id="A0A840AK25"/>
<dbReference type="InterPro" id="IPR008920">
    <property type="entry name" value="TF_FadR/GntR_C"/>
</dbReference>
<dbReference type="EMBL" id="JACIDS010000001">
    <property type="protein sequence ID" value="MBB3929504.1"/>
    <property type="molecule type" value="Genomic_DNA"/>
</dbReference>
<dbReference type="PRINTS" id="PR00035">
    <property type="entry name" value="HTHGNTR"/>
</dbReference>
<dbReference type="GO" id="GO:0003677">
    <property type="term" value="F:DNA binding"/>
    <property type="evidence" value="ECO:0007669"/>
    <property type="project" value="UniProtKB-KW"/>
</dbReference>
<evidence type="ECO:0000256" key="2">
    <source>
        <dbReference type="ARBA" id="ARBA00023125"/>
    </source>
</evidence>
<organism evidence="6 7">
    <name type="scientific">Kaistia hirudinis</name>
    <dbReference type="NCBI Taxonomy" id="1293440"/>
    <lineage>
        <taxon>Bacteria</taxon>
        <taxon>Pseudomonadati</taxon>
        <taxon>Pseudomonadota</taxon>
        <taxon>Alphaproteobacteria</taxon>
        <taxon>Hyphomicrobiales</taxon>
        <taxon>Kaistiaceae</taxon>
        <taxon>Kaistia</taxon>
    </lineage>
</organism>
<dbReference type="InterPro" id="IPR036388">
    <property type="entry name" value="WH-like_DNA-bd_sf"/>
</dbReference>
<dbReference type="GO" id="GO:0003700">
    <property type="term" value="F:DNA-binding transcription factor activity"/>
    <property type="evidence" value="ECO:0007669"/>
    <property type="project" value="InterPro"/>
</dbReference>
<dbReference type="PANTHER" id="PTHR43537:SF44">
    <property type="entry name" value="GNTR FAMILY REGULATORY PROTEIN"/>
    <property type="match status" value="1"/>
</dbReference>
<dbReference type="RefSeq" id="WP_183397158.1">
    <property type="nucleotide sequence ID" value="NZ_JACIDS010000001.1"/>
</dbReference>
<sequence>MSDETGQGGARGMRGRADTTRKLAVAGRDRPGSLSDRVAAAIGRRIVTGHYGPGDTLPTEPKLQHEFGVSRTAVREAVRLLSAKGLTVSRPKIGTRVRPRAEWNMLDSDVLSWQLDQRPSDEFIQSLFEMREIIEPAAAARAAERATPEEIEALRVALDGIQDRERGSSDQIRADLAFHMTVLEASHNPMLRSVGSLIESGLVLSFSLGWRNVMGDDAIVHHRDVYEAVRSRDPEQAYIAMRRLLRNAKGNVLDSIWIGDHGAAEPADEVR</sequence>
<protein>
    <submittedName>
        <fullName evidence="6">DNA-binding FadR family transcriptional regulator</fullName>
    </submittedName>
</protein>
<dbReference type="SUPFAM" id="SSF46785">
    <property type="entry name" value="Winged helix' DNA-binding domain"/>
    <property type="match status" value="1"/>
</dbReference>
<keyword evidence="2 6" id="KW-0238">DNA-binding</keyword>
<dbReference type="CDD" id="cd07377">
    <property type="entry name" value="WHTH_GntR"/>
    <property type="match status" value="1"/>
</dbReference>
<dbReference type="InterPro" id="IPR036390">
    <property type="entry name" value="WH_DNA-bd_sf"/>
</dbReference>
<dbReference type="Gene3D" id="1.20.120.530">
    <property type="entry name" value="GntR ligand-binding domain-like"/>
    <property type="match status" value="1"/>
</dbReference>
<gene>
    <name evidence="6" type="ORF">GGR25_000523</name>
</gene>
<reference evidence="6 7" key="1">
    <citation type="submission" date="2020-08" db="EMBL/GenBank/DDBJ databases">
        <title>Genomic Encyclopedia of Type Strains, Phase IV (KMG-IV): sequencing the most valuable type-strain genomes for metagenomic binning, comparative biology and taxonomic classification.</title>
        <authorList>
            <person name="Goeker M."/>
        </authorList>
    </citation>
    <scope>NUCLEOTIDE SEQUENCE [LARGE SCALE GENOMIC DNA]</scope>
    <source>
        <strain evidence="6 7">DSM 25966</strain>
    </source>
</reference>
<feature type="compositionally biased region" description="Basic and acidic residues" evidence="4">
    <location>
        <begin position="15"/>
        <end position="31"/>
    </location>
</feature>
<evidence type="ECO:0000313" key="7">
    <source>
        <dbReference type="Proteomes" id="UP000553963"/>
    </source>
</evidence>
<evidence type="ECO:0000313" key="6">
    <source>
        <dbReference type="EMBL" id="MBB3929504.1"/>
    </source>
</evidence>
<feature type="compositionally biased region" description="Gly residues" evidence="4">
    <location>
        <begin position="1"/>
        <end position="12"/>
    </location>
</feature>
<dbReference type="Gene3D" id="1.10.10.10">
    <property type="entry name" value="Winged helix-like DNA-binding domain superfamily/Winged helix DNA-binding domain"/>
    <property type="match status" value="1"/>
</dbReference>
<dbReference type="Pfam" id="PF00392">
    <property type="entry name" value="GntR"/>
    <property type="match status" value="1"/>
</dbReference>
<evidence type="ECO:0000256" key="4">
    <source>
        <dbReference type="SAM" id="MobiDB-lite"/>
    </source>
</evidence>